<reference evidence="1 2" key="1">
    <citation type="submission" date="2024-01" db="EMBL/GenBank/DDBJ databases">
        <title>The genomes of 5 underutilized Papilionoideae crops provide insights into root nodulation and disease resistanc.</title>
        <authorList>
            <person name="Jiang F."/>
        </authorList>
    </citation>
    <scope>NUCLEOTIDE SEQUENCE [LARGE SCALE GENOMIC DNA]</scope>
    <source>
        <strain evidence="1">DUOXIRENSHENG_FW03</strain>
        <tissue evidence="1">Leaves</tissue>
    </source>
</reference>
<evidence type="ECO:0000313" key="2">
    <source>
        <dbReference type="Proteomes" id="UP001386955"/>
    </source>
</evidence>
<proteinExistence type="predicted"/>
<keyword evidence="2" id="KW-1185">Reference proteome</keyword>
<name>A0AAN9SIC2_PSOTE</name>
<gene>
    <name evidence="1" type="ORF">VNO78_17883</name>
</gene>
<comment type="caution">
    <text evidence="1">The sequence shown here is derived from an EMBL/GenBank/DDBJ whole genome shotgun (WGS) entry which is preliminary data.</text>
</comment>
<organism evidence="1 2">
    <name type="scientific">Psophocarpus tetragonolobus</name>
    <name type="common">Winged bean</name>
    <name type="synonym">Dolichos tetragonolobus</name>
    <dbReference type="NCBI Taxonomy" id="3891"/>
    <lineage>
        <taxon>Eukaryota</taxon>
        <taxon>Viridiplantae</taxon>
        <taxon>Streptophyta</taxon>
        <taxon>Embryophyta</taxon>
        <taxon>Tracheophyta</taxon>
        <taxon>Spermatophyta</taxon>
        <taxon>Magnoliopsida</taxon>
        <taxon>eudicotyledons</taxon>
        <taxon>Gunneridae</taxon>
        <taxon>Pentapetalae</taxon>
        <taxon>rosids</taxon>
        <taxon>fabids</taxon>
        <taxon>Fabales</taxon>
        <taxon>Fabaceae</taxon>
        <taxon>Papilionoideae</taxon>
        <taxon>50 kb inversion clade</taxon>
        <taxon>NPAAA clade</taxon>
        <taxon>indigoferoid/millettioid clade</taxon>
        <taxon>Phaseoleae</taxon>
        <taxon>Psophocarpus</taxon>
    </lineage>
</organism>
<dbReference type="EMBL" id="JAYMYS010000004">
    <property type="protein sequence ID" value="KAK7396725.1"/>
    <property type="molecule type" value="Genomic_DNA"/>
</dbReference>
<protein>
    <submittedName>
        <fullName evidence="1">Uncharacterized protein</fullName>
    </submittedName>
</protein>
<evidence type="ECO:0000313" key="1">
    <source>
        <dbReference type="EMBL" id="KAK7396725.1"/>
    </source>
</evidence>
<dbReference type="Proteomes" id="UP001386955">
    <property type="component" value="Unassembled WGS sequence"/>
</dbReference>
<dbReference type="AlphaFoldDB" id="A0AAN9SIC2"/>
<sequence>MVPSLDDPATLQQSRGMWHVARGSYPIPSPFCSVQPFGCSFHTTEAELGKKCFLPAIKKPQPTPHAFPDRSEN</sequence>
<accession>A0AAN9SIC2</accession>